<protein>
    <submittedName>
        <fullName evidence="1">Uncharacterized protein</fullName>
    </submittedName>
</protein>
<evidence type="ECO:0000313" key="1">
    <source>
        <dbReference type="EMBL" id="BAT90949.1"/>
    </source>
</evidence>
<feature type="non-terminal residue" evidence="1">
    <location>
        <position position="1"/>
    </location>
</feature>
<gene>
    <name evidence="1" type="primary">Vigan.06G224700</name>
    <name evidence="1" type="ORF">VIGAN_06224700</name>
</gene>
<proteinExistence type="predicted"/>
<organism evidence="1 2">
    <name type="scientific">Vigna angularis var. angularis</name>
    <dbReference type="NCBI Taxonomy" id="157739"/>
    <lineage>
        <taxon>Eukaryota</taxon>
        <taxon>Viridiplantae</taxon>
        <taxon>Streptophyta</taxon>
        <taxon>Embryophyta</taxon>
        <taxon>Tracheophyta</taxon>
        <taxon>Spermatophyta</taxon>
        <taxon>Magnoliopsida</taxon>
        <taxon>eudicotyledons</taxon>
        <taxon>Gunneridae</taxon>
        <taxon>Pentapetalae</taxon>
        <taxon>rosids</taxon>
        <taxon>fabids</taxon>
        <taxon>Fabales</taxon>
        <taxon>Fabaceae</taxon>
        <taxon>Papilionoideae</taxon>
        <taxon>50 kb inversion clade</taxon>
        <taxon>NPAAA clade</taxon>
        <taxon>indigoferoid/millettioid clade</taxon>
        <taxon>Phaseoleae</taxon>
        <taxon>Vigna</taxon>
    </lineage>
</organism>
<dbReference type="Proteomes" id="UP000291084">
    <property type="component" value="Chromosome 6"/>
</dbReference>
<dbReference type="EMBL" id="AP015039">
    <property type="protein sequence ID" value="BAT90949.1"/>
    <property type="molecule type" value="Genomic_DNA"/>
</dbReference>
<sequence>SNTIGHHHVTSLEINGITSINHTYYTQPPNMFHTISSITLLPSYYAFHSFHTLGSPKVRAKEKTKPKGFAQRTLFARRDRMVSHNAPP</sequence>
<name>A0A0S3SDQ7_PHAAN</name>
<evidence type="ECO:0000313" key="2">
    <source>
        <dbReference type="Proteomes" id="UP000291084"/>
    </source>
</evidence>
<keyword evidence="2" id="KW-1185">Reference proteome</keyword>
<dbReference type="AlphaFoldDB" id="A0A0S3SDQ7"/>
<accession>A0A0S3SDQ7</accession>
<reference evidence="1 2" key="1">
    <citation type="journal article" date="2015" name="Sci. Rep.">
        <title>The power of single molecule real-time sequencing technology in the de novo assembly of a eukaryotic genome.</title>
        <authorList>
            <person name="Sakai H."/>
            <person name="Naito K."/>
            <person name="Ogiso-Tanaka E."/>
            <person name="Takahashi Y."/>
            <person name="Iseki K."/>
            <person name="Muto C."/>
            <person name="Satou K."/>
            <person name="Teruya K."/>
            <person name="Shiroma A."/>
            <person name="Shimoji M."/>
            <person name="Hirano T."/>
            <person name="Itoh T."/>
            <person name="Kaga A."/>
            <person name="Tomooka N."/>
        </authorList>
    </citation>
    <scope>NUCLEOTIDE SEQUENCE [LARGE SCALE GENOMIC DNA]</scope>
    <source>
        <strain evidence="2">cv. Shumari</strain>
    </source>
</reference>